<dbReference type="Pfam" id="PF01535">
    <property type="entry name" value="PPR"/>
    <property type="match status" value="2"/>
</dbReference>
<dbReference type="EMBL" id="CM002870">
    <property type="protein sequence ID" value="KFK42118.1"/>
    <property type="molecule type" value="Genomic_DNA"/>
</dbReference>
<dbReference type="Pfam" id="PF20431">
    <property type="entry name" value="E_motif"/>
    <property type="match status" value="1"/>
</dbReference>
<dbReference type="FunFam" id="1.25.40.10:FF:000090">
    <property type="entry name" value="Pentatricopeptide repeat-containing protein, chloroplastic"/>
    <property type="match status" value="1"/>
</dbReference>
<evidence type="ECO:0000256" key="2">
    <source>
        <dbReference type="PROSITE-ProRule" id="PRU00708"/>
    </source>
</evidence>
<dbReference type="InterPro" id="IPR002885">
    <property type="entry name" value="PPR_rpt"/>
</dbReference>
<dbReference type="NCBIfam" id="TIGR00756">
    <property type="entry name" value="PPR"/>
    <property type="match status" value="4"/>
</dbReference>
<dbReference type="OMA" id="NSVVWGC"/>
<evidence type="ECO:0008006" key="5">
    <source>
        <dbReference type="Google" id="ProtNLM"/>
    </source>
</evidence>
<keyword evidence="4" id="KW-1185">Reference proteome</keyword>
<name>A0A087HJ16_ARAAL</name>
<evidence type="ECO:0000313" key="3">
    <source>
        <dbReference type="EMBL" id="KFK42118.1"/>
    </source>
</evidence>
<dbReference type="GO" id="GO:0003723">
    <property type="term" value="F:RNA binding"/>
    <property type="evidence" value="ECO:0007669"/>
    <property type="project" value="InterPro"/>
</dbReference>
<dbReference type="InterPro" id="IPR046848">
    <property type="entry name" value="E_motif"/>
</dbReference>
<evidence type="ECO:0000313" key="4">
    <source>
        <dbReference type="Proteomes" id="UP000029120"/>
    </source>
</evidence>
<dbReference type="Gramene" id="KFK42118">
    <property type="protein sequence ID" value="KFK42118"/>
    <property type="gene ID" value="AALP_AA2G213100"/>
</dbReference>
<accession>A0A087HJ16</accession>
<dbReference type="Pfam" id="PF13041">
    <property type="entry name" value="PPR_2"/>
    <property type="match status" value="2"/>
</dbReference>
<dbReference type="AlphaFoldDB" id="A0A087HJ16"/>
<feature type="repeat" description="PPR" evidence="2">
    <location>
        <begin position="197"/>
        <end position="231"/>
    </location>
</feature>
<protein>
    <recommendedName>
        <fullName evidence="5">Pentatricopeptide repeat-containing protein</fullName>
    </recommendedName>
</protein>
<dbReference type="InterPro" id="IPR046960">
    <property type="entry name" value="PPR_At4g14850-like_plant"/>
</dbReference>
<organism evidence="3 4">
    <name type="scientific">Arabis alpina</name>
    <name type="common">Alpine rock-cress</name>
    <dbReference type="NCBI Taxonomy" id="50452"/>
    <lineage>
        <taxon>Eukaryota</taxon>
        <taxon>Viridiplantae</taxon>
        <taxon>Streptophyta</taxon>
        <taxon>Embryophyta</taxon>
        <taxon>Tracheophyta</taxon>
        <taxon>Spermatophyta</taxon>
        <taxon>Magnoliopsida</taxon>
        <taxon>eudicotyledons</taxon>
        <taxon>Gunneridae</taxon>
        <taxon>Pentapetalae</taxon>
        <taxon>rosids</taxon>
        <taxon>malvids</taxon>
        <taxon>Brassicales</taxon>
        <taxon>Brassicaceae</taxon>
        <taxon>Arabideae</taxon>
        <taxon>Arabis</taxon>
    </lineage>
</organism>
<dbReference type="InterPro" id="IPR011990">
    <property type="entry name" value="TPR-like_helical_dom_sf"/>
</dbReference>
<dbReference type="eggNOG" id="KOG4197">
    <property type="taxonomic scope" value="Eukaryota"/>
</dbReference>
<evidence type="ECO:0000256" key="1">
    <source>
        <dbReference type="ARBA" id="ARBA00022737"/>
    </source>
</evidence>
<dbReference type="PANTHER" id="PTHR47926:SF491">
    <property type="entry name" value="(WILD MALAYSIAN BANANA) HYPOTHETICAL PROTEIN"/>
    <property type="match status" value="1"/>
</dbReference>
<reference evidence="4" key="1">
    <citation type="journal article" date="2015" name="Nat. Plants">
        <title>Genome expansion of Arabis alpina linked with retrotransposition and reduced symmetric DNA methylation.</title>
        <authorList>
            <person name="Willing E.M."/>
            <person name="Rawat V."/>
            <person name="Mandakova T."/>
            <person name="Maumus F."/>
            <person name="James G.V."/>
            <person name="Nordstroem K.J."/>
            <person name="Becker C."/>
            <person name="Warthmann N."/>
            <person name="Chica C."/>
            <person name="Szarzynska B."/>
            <person name="Zytnicki M."/>
            <person name="Albani M.C."/>
            <person name="Kiefer C."/>
            <person name="Bergonzi S."/>
            <person name="Castaings L."/>
            <person name="Mateos J.L."/>
            <person name="Berns M.C."/>
            <person name="Bujdoso N."/>
            <person name="Piofczyk T."/>
            <person name="de Lorenzo L."/>
            <person name="Barrero-Sicilia C."/>
            <person name="Mateos I."/>
            <person name="Piednoel M."/>
            <person name="Hagmann J."/>
            <person name="Chen-Min-Tao R."/>
            <person name="Iglesias-Fernandez R."/>
            <person name="Schuster S.C."/>
            <person name="Alonso-Blanco C."/>
            <person name="Roudier F."/>
            <person name="Carbonero P."/>
            <person name="Paz-Ares J."/>
            <person name="Davis S.J."/>
            <person name="Pecinka A."/>
            <person name="Quesneville H."/>
            <person name="Colot V."/>
            <person name="Lysak M.A."/>
            <person name="Weigel D."/>
            <person name="Coupland G."/>
            <person name="Schneeberger K."/>
        </authorList>
    </citation>
    <scope>NUCLEOTIDE SEQUENCE [LARGE SCALE GENOMIC DNA]</scope>
    <source>
        <strain evidence="4">cv. Pajares</strain>
    </source>
</reference>
<gene>
    <name evidence="3" type="ordered locus">AALP_Aa2g213100</name>
</gene>
<feature type="repeat" description="PPR" evidence="2">
    <location>
        <begin position="94"/>
        <end position="128"/>
    </location>
</feature>
<sequence length="379" mass="42848">MRSYIRHESPLDAVQLYLGMVRSNVLPDRYTVPIVIKASVKIHDFPMGKEIHCVAVKLGFVGDEFCESGFITLYCKAGEIESARKVFDENPERKLGSWNAIIGGLNQAARGEECVEMFVEMKRSGFEPDDFTMVSVTSACGSLGDLSLAFQLHKCVLQAKTEEKSDVMMMNSLIDMYGKCGCMDLARRVFDEMVQRNVVSWTSMIMGYASHGRTLEALEYFRQMREFGVRPNKVTFVGVLSACVHGGLVEEGKAYFEMMKSEFGLEPGLSHYGCIVDLLSRDGRLKEARRVVEGMPMKPNVVVWGCLMGGCEKFGDVELAEWVARYMIELEPWNDGVYVVLANVYAFRGMWKDVERVRNMLKEKKLDKIPAYSFVTTTF</sequence>
<dbReference type="FunFam" id="1.25.40.10:FF:001814">
    <property type="entry name" value="Pentatricopeptide repeat-containing protein At1g77170, mitochondrial"/>
    <property type="match status" value="1"/>
</dbReference>
<dbReference type="OrthoDB" id="622408at2759"/>
<dbReference type="Proteomes" id="UP000029120">
    <property type="component" value="Chromosome 2"/>
</dbReference>
<dbReference type="GO" id="GO:0009451">
    <property type="term" value="P:RNA modification"/>
    <property type="evidence" value="ECO:0007669"/>
    <property type="project" value="InterPro"/>
</dbReference>
<dbReference type="PROSITE" id="PS51375">
    <property type="entry name" value="PPR"/>
    <property type="match status" value="3"/>
</dbReference>
<proteinExistence type="predicted"/>
<keyword evidence="1" id="KW-0677">Repeat</keyword>
<dbReference type="PANTHER" id="PTHR47926">
    <property type="entry name" value="PENTATRICOPEPTIDE REPEAT-CONTAINING PROTEIN"/>
    <property type="match status" value="1"/>
</dbReference>
<feature type="repeat" description="PPR" evidence="2">
    <location>
        <begin position="166"/>
        <end position="196"/>
    </location>
</feature>
<dbReference type="Gene3D" id="1.25.40.10">
    <property type="entry name" value="Tetratricopeptide repeat domain"/>
    <property type="match status" value="2"/>
</dbReference>